<evidence type="ECO:0000313" key="27">
    <source>
        <dbReference type="Proteomes" id="UP001495779"/>
    </source>
</evidence>
<evidence type="ECO:0000256" key="23">
    <source>
        <dbReference type="PIRSR" id="PIRSR600829-4"/>
    </source>
</evidence>
<evidence type="ECO:0000256" key="2">
    <source>
        <dbReference type="ARBA" id="ARBA00005967"/>
    </source>
</evidence>
<keyword evidence="16 24" id="KW-0443">Lipid metabolism</keyword>
<evidence type="ECO:0000256" key="10">
    <source>
        <dbReference type="ARBA" id="ARBA00022723"/>
    </source>
</evidence>
<name>A0AAI9I2K9_PROST</name>
<evidence type="ECO:0000256" key="4">
    <source>
        <dbReference type="ARBA" id="ARBA00017575"/>
    </source>
</evidence>
<dbReference type="GO" id="GO:0005886">
    <property type="term" value="C:plasma membrane"/>
    <property type="evidence" value="ECO:0007669"/>
    <property type="project" value="UniProtKB-SubCell"/>
</dbReference>
<evidence type="ECO:0000256" key="21">
    <source>
        <dbReference type="PIRSR" id="PIRSR600829-2"/>
    </source>
</evidence>
<organism evidence="25">
    <name type="scientific">Providencia stuartii</name>
    <dbReference type="NCBI Taxonomy" id="588"/>
    <lineage>
        <taxon>Bacteria</taxon>
        <taxon>Pseudomonadati</taxon>
        <taxon>Pseudomonadota</taxon>
        <taxon>Gammaproteobacteria</taxon>
        <taxon>Enterobacterales</taxon>
        <taxon>Morganellaceae</taxon>
        <taxon>Providencia</taxon>
    </lineage>
</organism>
<dbReference type="InterPro" id="IPR036945">
    <property type="entry name" value="DAGK_sf"/>
</dbReference>
<keyword evidence="17 24" id="KW-0472">Membrane</keyword>
<evidence type="ECO:0000256" key="16">
    <source>
        <dbReference type="ARBA" id="ARBA00023098"/>
    </source>
</evidence>
<dbReference type="GO" id="GO:0004143">
    <property type="term" value="F:ATP-dependent diacylglycerol kinase activity"/>
    <property type="evidence" value="ECO:0007669"/>
    <property type="project" value="UniProtKB-EC"/>
</dbReference>
<evidence type="ECO:0000256" key="11">
    <source>
        <dbReference type="ARBA" id="ARBA00022741"/>
    </source>
</evidence>
<gene>
    <name evidence="25" type="ORF">JRA39_003371</name>
    <name evidence="26" type="ORF">KDV35_11745</name>
</gene>
<feature type="binding site" evidence="21">
    <location>
        <position position="99"/>
    </location>
    <ligand>
        <name>substrate</name>
    </ligand>
</feature>
<feature type="binding site" evidence="22">
    <location>
        <position position="77"/>
    </location>
    <ligand>
        <name>ATP</name>
        <dbReference type="ChEBI" id="CHEBI:30616"/>
    </ligand>
</feature>
<keyword evidence="10 23" id="KW-0479">Metal-binding</keyword>
<protein>
    <recommendedName>
        <fullName evidence="4 24">Diacylglycerol kinase</fullName>
        <ecNumber evidence="3 24">2.7.1.107</ecNumber>
    </recommendedName>
</protein>
<evidence type="ECO:0000256" key="20">
    <source>
        <dbReference type="PIRSR" id="PIRSR600829-1"/>
    </source>
</evidence>
<dbReference type="EC" id="2.7.1.107" evidence="3 24"/>
<keyword evidence="19 24" id="KW-1208">Phospholipid metabolism</keyword>
<evidence type="ECO:0000256" key="18">
    <source>
        <dbReference type="ARBA" id="ARBA00023209"/>
    </source>
</evidence>
<feature type="transmembrane region" description="Helical" evidence="24">
    <location>
        <begin position="60"/>
        <end position="80"/>
    </location>
</feature>
<dbReference type="GO" id="GO:0046872">
    <property type="term" value="F:metal ion binding"/>
    <property type="evidence" value="ECO:0007669"/>
    <property type="project" value="UniProtKB-KW"/>
</dbReference>
<comment type="catalytic activity">
    <reaction evidence="24">
        <text>a 1,2-diacyl-sn-glycerol + ATP = a 1,2-diacyl-sn-glycero-3-phosphate + ADP + H(+)</text>
        <dbReference type="Rhea" id="RHEA:10272"/>
        <dbReference type="ChEBI" id="CHEBI:15378"/>
        <dbReference type="ChEBI" id="CHEBI:17815"/>
        <dbReference type="ChEBI" id="CHEBI:30616"/>
        <dbReference type="ChEBI" id="CHEBI:58608"/>
        <dbReference type="ChEBI" id="CHEBI:456216"/>
        <dbReference type="EC" id="2.7.1.107"/>
    </reaction>
</comment>
<evidence type="ECO:0000256" key="9">
    <source>
        <dbReference type="ARBA" id="ARBA00022692"/>
    </source>
</evidence>
<evidence type="ECO:0000256" key="5">
    <source>
        <dbReference type="ARBA" id="ARBA00022475"/>
    </source>
</evidence>
<dbReference type="Gene3D" id="1.10.287.3610">
    <property type="match status" value="1"/>
</dbReference>
<keyword evidence="5" id="KW-1003">Cell membrane</keyword>
<keyword evidence="11 22" id="KW-0547">Nucleotide-binding</keyword>
<feature type="binding site" evidence="22">
    <location>
        <position position="10"/>
    </location>
    <ligand>
        <name>ATP</name>
        <dbReference type="ChEBI" id="CHEBI:30616"/>
    </ligand>
</feature>
<feature type="binding site" evidence="21">
    <location>
        <begin position="113"/>
        <end position="118"/>
    </location>
    <ligand>
        <name>substrate</name>
    </ligand>
</feature>
<comment type="subcellular location">
    <subcellularLocation>
        <location evidence="1 24">Cell inner membrane</location>
        <topology evidence="1 24">Multi-pass membrane protein</topology>
    </subcellularLocation>
</comment>
<proteinExistence type="inferred from homology"/>
<feature type="binding site" evidence="23">
    <location>
        <position position="29"/>
    </location>
    <ligand>
        <name>a divalent metal cation</name>
        <dbReference type="ChEBI" id="CHEBI:60240"/>
    </ligand>
</feature>
<evidence type="ECO:0000313" key="25">
    <source>
        <dbReference type="EMBL" id="EMP9434272.1"/>
    </source>
</evidence>
<dbReference type="Proteomes" id="UP001495779">
    <property type="component" value="Unassembled WGS sequence"/>
</dbReference>
<evidence type="ECO:0000256" key="19">
    <source>
        <dbReference type="ARBA" id="ARBA00023264"/>
    </source>
</evidence>
<dbReference type="PANTHER" id="PTHR34299">
    <property type="entry name" value="DIACYLGLYCEROL KINASE"/>
    <property type="match status" value="1"/>
</dbReference>
<keyword evidence="9 24" id="KW-0812">Transmembrane</keyword>
<evidence type="ECO:0000256" key="17">
    <source>
        <dbReference type="ARBA" id="ARBA00023136"/>
    </source>
</evidence>
<comment type="caution">
    <text evidence="25">The sequence shown here is derived from an EMBL/GenBank/DDBJ whole genome shotgun (WGS) entry which is preliminary data.</text>
</comment>
<accession>A0AAI9I2K9</accession>
<feature type="binding site" evidence="22">
    <location>
        <position position="29"/>
    </location>
    <ligand>
        <name>ATP</name>
        <dbReference type="ChEBI" id="CHEBI:30616"/>
    </ligand>
</feature>
<comment type="cofactor">
    <cofactor evidence="23">
        <name>Mg(2+)</name>
        <dbReference type="ChEBI" id="CHEBI:18420"/>
    </cofactor>
    <text evidence="23">Mn(2+), Zn(2+), Cd(2+) and Co(2+) support activity to lesser extents.</text>
</comment>
<feature type="binding site" evidence="21">
    <location>
        <position position="70"/>
    </location>
    <ligand>
        <name>substrate</name>
    </ligand>
</feature>
<dbReference type="RefSeq" id="WP_154623871.1">
    <property type="nucleotide sequence ID" value="NZ_CP095443.1"/>
</dbReference>
<keyword evidence="15 24" id="KW-1133">Transmembrane helix</keyword>
<reference evidence="25" key="2">
    <citation type="submission" date="2024-02" db="EMBL/GenBank/DDBJ databases">
        <authorList>
            <consortium name="Clinical and Environmental Microbiology Branch: Whole genome sequencing antimicrobial resistance pathogens in the healthcare setting"/>
        </authorList>
    </citation>
    <scope>NUCLEOTIDE SEQUENCE</scope>
    <source>
        <strain evidence="25">2020GO-00142</strain>
    </source>
</reference>
<keyword evidence="6" id="KW-0444">Lipid biosynthesis</keyword>
<feature type="transmembrane region" description="Helical" evidence="24">
    <location>
        <begin position="37"/>
        <end position="54"/>
    </location>
</feature>
<feature type="active site" description="Proton acceptor" evidence="20">
    <location>
        <position position="70"/>
    </location>
</feature>
<keyword evidence="8 24" id="KW-0808">Transferase</keyword>
<evidence type="ECO:0000256" key="6">
    <source>
        <dbReference type="ARBA" id="ARBA00022516"/>
    </source>
</evidence>
<dbReference type="EMBL" id="JAGSRH010000015">
    <property type="protein sequence ID" value="MER5077522.1"/>
    <property type="molecule type" value="Genomic_DNA"/>
</dbReference>
<evidence type="ECO:0000256" key="1">
    <source>
        <dbReference type="ARBA" id="ARBA00004429"/>
    </source>
</evidence>
<evidence type="ECO:0000256" key="8">
    <source>
        <dbReference type="ARBA" id="ARBA00022679"/>
    </source>
</evidence>
<evidence type="ECO:0000256" key="3">
    <source>
        <dbReference type="ARBA" id="ARBA00012133"/>
    </source>
</evidence>
<evidence type="ECO:0000256" key="22">
    <source>
        <dbReference type="PIRSR" id="PIRSR600829-3"/>
    </source>
</evidence>
<keyword evidence="18" id="KW-0594">Phospholipid biosynthesis</keyword>
<feature type="binding site" evidence="22">
    <location>
        <begin position="95"/>
        <end position="96"/>
    </location>
    <ligand>
        <name>ATP</name>
        <dbReference type="ChEBI" id="CHEBI:30616"/>
    </ligand>
</feature>
<keyword evidence="12 24" id="KW-0418">Kinase</keyword>
<evidence type="ECO:0000256" key="13">
    <source>
        <dbReference type="ARBA" id="ARBA00022840"/>
    </source>
</evidence>
<evidence type="ECO:0000256" key="24">
    <source>
        <dbReference type="RuleBase" id="RU363065"/>
    </source>
</evidence>
<dbReference type="GO" id="GO:0005524">
    <property type="term" value="F:ATP binding"/>
    <property type="evidence" value="ECO:0007669"/>
    <property type="project" value="UniProtKB-KW"/>
</dbReference>
<comment type="function">
    <text evidence="24">Catalyzes the ATP-dependent phosphorylation of sn-l,2-diacylglycerol (DAG) to phosphatidic acid. Involved in the recycling of diacylglycerol produced as a by-product during membrane-derived oligosaccharide (MDO) biosynthesis.</text>
</comment>
<evidence type="ECO:0000313" key="26">
    <source>
        <dbReference type="EMBL" id="MER5077522.1"/>
    </source>
</evidence>
<dbReference type="PROSITE" id="PS01069">
    <property type="entry name" value="DAGK_PROKAR"/>
    <property type="match status" value="1"/>
</dbReference>
<dbReference type="GO" id="GO:0006654">
    <property type="term" value="P:phosphatidic acid biosynthetic process"/>
    <property type="evidence" value="ECO:0007669"/>
    <property type="project" value="InterPro"/>
</dbReference>
<feature type="binding site" evidence="21">
    <location>
        <position position="10"/>
    </location>
    <ligand>
        <name>substrate</name>
    </ligand>
</feature>
<evidence type="ECO:0000256" key="15">
    <source>
        <dbReference type="ARBA" id="ARBA00022989"/>
    </source>
</evidence>
<dbReference type="Pfam" id="PF01219">
    <property type="entry name" value="DAGK_prokar"/>
    <property type="match status" value="1"/>
</dbReference>
<comment type="similarity">
    <text evidence="2 24">Belongs to the bacterial diacylglycerol kinase family.</text>
</comment>
<keyword evidence="14 23" id="KW-0460">Magnesium</keyword>
<feature type="binding site" evidence="21">
    <location>
        <position position="56"/>
    </location>
    <ligand>
        <name>substrate</name>
    </ligand>
</feature>
<dbReference type="InterPro" id="IPR000829">
    <property type="entry name" value="DAGK"/>
</dbReference>
<dbReference type="EMBL" id="AAZDVE040000032">
    <property type="protein sequence ID" value="EMP9434272.1"/>
    <property type="molecule type" value="Genomic_DNA"/>
</dbReference>
<feature type="transmembrane region" description="Helical" evidence="24">
    <location>
        <begin position="100"/>
        <end position="121"/>
    </location>
</feature>
<dbReference type="AlphaFoldDB" id="A0AAI9I2K9"/>
<dbReference type="PANTHER" id="PTHR34299:SF1">
    <property type="entry name" value="DIACYLGLYCEROL KINASE"/>
    <property type="match status" value="1"/>
</dbReference>
<feature type="binding site" evidence="23">
    <location>
        <position position="77"/>
    </location>
    <ligand>
        <name>a divalent metal cation</name>
        <dbReference type="ChEBI" id="CHEBI:60240"/>
    </ligand>
</feature>
<feature type="binding site" evidence="21">
    <location>
        <begin position="31"/>
        <end position="35"/>
    </location>
    <ligand>
        <name>substrate</name>
    </ligand>
</feature>
<evidence type="ECO:0000256" key="7">
    <source>
        <dbReference type="ARBA" id="ARBA00022519"/>
    </source>
</evidence>
<evidence type="ECO:0000256" key="14">
    <source>
        <dbReference type="ARBA" id="ARBA00022842"/>
    </source>
</evidence>
<feature type="binding site" evidence="21">
    <location>
        <begin position="48"/>
        <end position="51"/>
    </location>
    <ligand>
        <name>substrate</name>
    </ligand>
</feature>
<keyword evidence="7 24" id="KW-0997">Cell inner membrane</keyword>
<sequence length="124" mass="13368">MANQTKGLTRVIKAAGYSLKGLKAAWINEAAFRQESVAALIAVIIALWLDVSYIDRLLLISSVVLVAIVELLNSAIEAVVDRVGSEYHELSGRAKDIGSAAVFVTIGLALVIWATVLWQHYFAG</sequence>
<keyword evidence="13 22" id="KW-0067">ATP-binding</keyword>
<dbReference type="InterPro" id="IPR033718">
    <property type="entry name" value="DAGK_prok"/>
</dbReference>
<feature type="binding site" evidence="22">
    <location>
        <begin position="86"/>
        <end position="88"/>
    </location>
    <ligand>
        <name>ATP</name>
        <dbReference type="ChEBI" id="CHEBI:30616"/>
    </ligand>
</feature>
<dbReference type="CDD" id="cd14264">
    <property type="entry name" value="DAGK_IM"/>
    <property type="match status" value="1"/>
</dbReference>
<feature type="binding site" evidence="22">
    <location>
        <position position="17"/>
    </location>
    <ligand>
        <name>ATP</name>
        <dbReference type="ChEBI" id="CHEBI:30616"/>
    </ligand>
</feature>
<evidence type="ECO:0000256" key="12">
    <source>
        <dbReference type="ARBA" id="ARBA00022777"/>
    </source>
</evidence>
<reference evidence="26 27" key="1">
    <citation type="submission" date="2021-04" db="EMBL/GenBank/DDBJ databases">
        <title>Determining the burden of carbapenem-resistant Enterobacterales from a tertiary public heath setting in Bangladesh: a clinical, epidemiological, and molecular study.</title>
        <authorList>
            <person name="Farzana R."/>
            <person name="Walsh T.R."/>
        </authorList>
    </citation>
    <scope>NUCLEOTIDE SEQUENCE [LARGE SCALE GENOMIC DNA]</scope>
    <source>
        <strain evidence="26">Dmpro_s316</strain>
        <strain evidence="27">dmpro_s316</strain>
    </source>
</reference>